<dbReference type="Proteomes" id="UP000615326">
    <property type="component" value="Unassembled WGS sequence"/>
</dbReference>
<dbReference type="InterPro" id="IPR058649">
    <property type="entry name" value="CzcB_C"/>
</dbReference>
<accession>A0ABX0K884</accession>
<dbReference type="PANTHER" id="PTHR30097:SF4">
    <property type="entry name" value="SLR6042 PROTEIN"/>
    <property type="match status" value="1"/>
</dbReference>
<dbReference type="Gene3D" id="2.40.420.20">
    <property type="match status" value="1"/>
</dbReference>
<keyword evidence="2" id="KW-0813">Transport</keyword>
<evidence type="ECO:0000256" key="2">
    <source>
        <dbReference type="ARBA" id="ARBA00022448"/>
    </source>
</evidence>
<comment type="similarity">
    <text evidence="1">Belongs to the membrane fusion protein (MFP) (TC 8.A.1) family.</text>
</comment>
<dbReference type="EMBL" id="WOSW01000013">
    <property type="protein sequence ID" value="NHO32619.1"/>
    <property type="molecule type" value="Genomic_DNA"/>
</dbReference>
<dbReference type="NCBIfam" id="TIGR01730">
    <property type="entry name" value="RND_mfp"/>
    <property type="match status" value="1"/>
</dbReference>
<gene>
    <name evidence="4" type="ORF">GOB84_08605</name>
</gene>
<dbReference type="Pfam" id="PF25975">
    <property type="entry name" value="CzcB_C"/>
    <property type="match status" value="1"/>
</dbReference>
<keyword evidence="5" id="KW-1185">Reference proteome</keyword>
<dbReference type="SUPFAM" id="SSF111369">
    <property type="entry name" value="HlyD-like secretion proteins"/>
    <property type="match status" value="1"/>
</dbReference>
<dbReference type="Gene3D" id="2.40.30.170">
    <property type="match status" value="1"/>
</dbReference>
<reference evidence="4 5" key="1">
    <citation type="journal article" date="2020" name="Int. J. Syst. Evol. Microbiol.">
        <title>Novel acetic acid bacteria from cider fermentations: Acetobacter conturbans sp. nov. and Acetobacter fallax sp. nov.</title>
        <authorList>
            <person name="Sombolestani A.S."/>
            <person name="Cleenwerck I."/>
            <person name="Cnockaert M."/>
            <person name="Borremans W."/>
            <person name="Wieme A.D."/>
            <person name="De Vuyst L."/>
            <person name="Vandamme P."/>
        </authorList>
    </citation>
    <scope>NUCLEOTIDE SEQUENCE [LARGE SCALE GENOMIC DNA]</scope>
    <source>
        <strain evidence="4 5">LMG 1637</strain>
    </source>
</reference>
<dbReference type="PANTHER" id="PTHR30097">
    <property type="entry name" value="CATION EFFLUX SYSTEM PROTEIN CUSB"/>
    <property type="match status" value="1"/>
</dbReference>
<evidence type="ECO:0000313" key="4">
    <source>
        <dbReference type="EMBL" id="NHO32619.1"/>
    </source>
</evidence>
<sequence length="428" mass="44565">MRRPDDAELDGTERAVFISRHVVAVVTGLSPPLLLRSIFSGVVLLPLACGVACAEDGGSSQPAPVVMSAEAQKIEGLETARAVMGTVERVLPAMAQIRPDERGVVTIRPAGSGKIVAVHVMPGQPVKRGQSLIDYIDHALHVAHLRKDQDRATLAAAVATQKEARLSYDRARVLSGGAVAAGEVRRRAAILQQADAAVTAQESALGMINHQFHEEFTSVTERIVRDELSALISPVDGVVLDVKAAAGGDVTPGMDLATVADLSRVWLVAWIAPEDASLLTVGAGMDGRPADQNQGLAGGAGGWTVRARITTIAQAADPVTGLLRVIAEVPNGSGALRPGVMMDAGLHTTERQAGVVVPSEAVQRSGSQDVVFVRAGADRFRPVMVRAGLEEADRTVVLSGLRAGDEVVTKGSFALKSIGALATLGDSD</sequence>
<evidence type="ECO:0000256" key="1">
    <source>
        <dbReference type="ARBA" id="ARBA00009477"/>
    </source>
</evidence>
<dbReference type="InterPro" id="IPR006143">
    <property type="entry name" value="RND_pump_MFP"/>
</dbReference>
<dbReference type="InterPro" id="IPR051909">
    <property type="entry name" value="MFP_Cation_Efflux"/>
</dbReference>
<protein>
    <submittedName>
        <fullName evidence="4">Efflux RND transporter periplasmic adaptor subunit</fullName>
    </submittedName>
</protein>
<evidence type="ECO:0000313" key="5">
    <source>
        <dbReference type="Proteomes" id="UP000615326"/>
    </source>
</evidence>
<feature type="domain" description="CzcB-like C-terminal circularly permuted SH3-like" evidence="3">
    <location>
        <begin position="355"/>
        <end position="416"/>
    </location>
</feature>
<proteinExistence type="inferred from homology"/>
<dbReference type="Gene3D" id="2.40.50.100">
    <property type="match status" value="1"/>
</dbReference>
<evidence type="ECO:0000259" key="3">
    <source>
        <dbReference type="Pfam" id="PF25975"/>
    </source>
</evidence>
<comment type="caution">
    <text evidence="4">The sequence shown here is derived from an EMBL/GenBank/DDBJ whole genome shotgun (WGS) entry which is preliminary data.</text>
</comment>
<name>A0ABX0K884_9PROT</name>
<organism evidence="4 5">
    <name type="scientific">Acetobacter fallax</name>
    <dbReference type="NCBI Taxonomy" id="1737473"/>
    <lineage>
        <taxon>Bacteria</taxon>
        <taxon>Pseudomonadati</taxon>
        <taxon>Pseudomonadota</taxon>
        <taxon>Alphaproteobacteria</taxon>
        <taxon>Acetobacterales</taxon>
        <taxon>Acetobacteraceae</taxon>
        <taxon>Acetobacter</taxon>
    </lineage>
</organism>
<dbReference type="RefSeq" id="WP_173577149.1">
    <property type="nucleotide sequence ID" value="NZ_WOSW01000013.1"/>
</dbReference>
<dbReference type="Gene3D" id="1.10.287.470">
    <property type="entry name" value="Helix hairpin bin"/>
    <property type="match status" value="1"/>
</dbReference>